<proteinExistence type="predicted"/>
<evidence type="ECO:0000259" key="1">
    <source>
        <dbReference type="Pfam" id="PF14905"/>
    </source>
</evidence>
<reference evidence="2 3" key="1">
    <citation type="submission" date="2019-11" db="EMBL/GenBank/DDBJ databases">
        <title>Characterization of Elizabethkingia argenteiflava sp. nov., isolated from inner surface of Soybean Pods.</title>
        <authorList>
            <person name="Mo S."/>
        </authorList>
    </citation>
    <scope>NUCLEOTIDE SEQUENCE [LARGE SCALE GENOMIC DNA]</scope>
    <source>
        <strain evidence="2 3">YB22</strain>
    </source>
</reference>
<sequence length="103" mass="11866">MGASISIQAKSNPYFYSSLGVSKPVFQHQGSISLKINNPFQKYRMINTDVKNHEIIQLGQQKKIFRGFYLSFNHRFGKLKKEVKKNERSLQVDDTARETGTIN</sequence>
<dbReference type="AlphaFoldDB" id="A0A845PVL6"/>
<dbReference type="Proteomes" id="UP000553459">
    <property type="component" value="Unassembled WGS sequence"/>
</dbReference>
<evidence type="ECO:0000313" key="2">
    <source>
        <dbReference type="EMBL" id="NAW51864.1"/>
    </source>
</evidence>
<comment type="caution">
    <text evidence="2">The sequence shown here is derived from an EMBL/GenBank/DDBJ whole genome shotgun (WGS) entry which is preliminary data.</text>
</comment>
<dbReference type="Pfam" id="PF14905">
    <property type="entry name" value="OMP_b-brl_3"/>
    <property type="match status" value="1"/>
</dbReference>
<dbReference type="InterPro" id="IPR041700">
    <property type="entry name" value="OMP_b-brl_3"/>
</dbReference>
<protein>
    <submittedName>
        <fullName evidence="2">Outer membrane beta-barrel protein</fullName>
    </submittedName>
</protein>
<feature type="domain" description="Outer membrane protein beta-barrel" evidence="1">
    <location>
        <begin position="2"/>
        <end position="73"/>
    </location>
</feature>
<accession>A0A845PVL6</accession>
<evidence type="ECO:0000313" key="3">
    <source>
        <dbReference type="Proteomes" id="UP000553459"/>
    </source>
</evidence>
<dbReference type="RefSeq" id="WP_166520114.1">
    <property type="nucleotide sequence ID" value="NZ_JAAABJ010000629.1"/>
</dbReference>
<name>A0A845PVL6_9FLAO</name>
<gene>
    <name evidence="2" type="ORF">GNY06_10980</name>
</gene>
<keyword evidence="3" id="KW-1185">Reference proteome</keyword>
<organism evidence="2 3">
    <name type="scientific">Elizabethkingia argenteiflava</name>
    <dbReference type="NCBI Taxonomy" id="2681556"/>
    <lineage>
        <taxon>Bacteria</taxon>
        <taxon>Pseudomonadati</taxon>
        <taxon>Bacteroidota</taxon>
        <taxon>Flavobacteriia</taxon>
        <taxon>Flavobacteriales</taxon>
        <taxon>Weeksellaceae</taxon>
        <taxon>Elizabethkingia</taxon>
    </lineage>
</organism>
<dbReference type="EMBL" id="JAAABJ010000629">
    <property type="protein sequence ID" value="NAW51864.1"/>
    <property type="molecule type" value="Genomic_DNA"/>
</dbReference>